<dbReference type="EMBL" id="ML991831">
    <property type="protein sequence ID" value="KAF2231094.1"/>
    <property type="molecule type" value="Genomic_DNA"/>
</dbReference>
<feature type="compositionally biased region" description="Polar residues" evidence="1">
    <location>
        <begin position="147"/>
        <end position="161"/>
    </location>
</feature>
<keyword evidence="2" id="KW-1133">Transmembrane helix</keyword>
<dbReference type="Proteomes" id="UP000800092">
    <property type="component" value="Unassembled WGS sequence"/>
</dbReference>
<organism evidence="3 4">
    <name type="scientific">Viridothelium virens</name>
    <name type="common">Speckled blister lichen</name>
    <name type="synonym">Trypethelium virens</name>
    <dbReference type="NCBI Taxonomy" id="1048519"/>
    <lineage>
        <taxon>Eukaryota</taxon>
        <taxon>Fungi</taxon>
        <taxon>Dikarya</taxon>
        <taxon>Ascomycota</taxon>
        <taxon>Pezizomycotina</taxon>
        <taxon>Dothideomycetes</taxon>
        <taxon>Dothideomycetes incertae sedis</taxon>
        <taxon>Trypetheliales</taxon>
        <taxon>Trypetheliaceae</taxon>
        <taxon>Viridothelium</taxon>
    </lineage>
</organism>
<protein>
    <submittedName>
        <fullName evidence="3">Uncharacterized protein</fullName>
    </submittedName>
</protein>
<feature type="compositionally biased region" description="Polar residues" evidence="1">
    <location>
        <begin position="211"/>
        <end position="220"/>
    </location>
</feature>
<dbReference type="AlphaFoldDB" id="A0A6A6GZ42"/>
<feature type="compositionally biased region" description="Low complexity" evidence="1">
    <location>
        <begin position="50"/>
        <end position="74"/>
    </location>
</feature>
<feature type="region of interest" description="Disordered" evidence="1">
    <location>
        <begin position="147"/>
        <end position="233"/>
    </location>
</feature>
<feature type="transmembrane region" description="Helical" evidence="2">
    <location>
        <begin position="82"/>
        <end position="107"/>
    </location>
</feature>
<feature type="region of interest" description="Disordered" evidence="1">
    <location>
        <begin position="49"/>
        <end position="74"/>
    </location>
</feature>
<proteinExistence type="predicted"/>
<evidence type="ECO:0000256" key="1">
    <source>
        <dbReference type="SAM" id="MobiDB-lite"/>
    </source>
</evidence>
<sequence length="233" mass="24091">MCQKGNWVGYQTPIFNYMCGTEEAVFTIWPSATDGGSFVTTPISIVARPTSPTSSPTTGSTTSVAPASTSSSHSSGLTAGEIAALAIGSFLGLVFLVALVIGSIFYYKRHCPRPQPLPISQMSTSYLPVQPHADITEIKLSSEFSNSGLVSPDDSVSQIGPLNSGLPASGGSPSTFPSMPGTLPNYADSVATPPGPGSGYRPEALFHHHSQGTPASTPSEFSIPPWGNPSVTS</sequence>
<reference evidence="3" key="1">
    <citation type="journal article" date="2020" name="Stud. Mycol.">
        <title>101 Dothideomycetes genomes: a test case for predicting lifestyles and emergence of pathogens.</title>
        <authorList>
            <person name="Haridas S."/>
            <person name="Albert R."/>
            <person name="Binder M."/>
            <person name="Bloem J."/>
            <person name="Labutti K."/>
            <person name="Salamov A."/>
            <person name="Andreopoulos B."/>
            <person name="Baker S."/>
            <person name="Barry K."/>
            <person name="Bills G."/>
            <person name="Bluhm B."/>
            <person name="Cannon C."/>
            <person name="Castanera R."/>
            <person name="Culley D."/>
            <person name="Daum C."/>
            <person name="Ezra D."/>
            <person name="Gonzalez J."/>
            <person name="Henrissat B."/>
            <person name="Kuo A."/>
            <person name="Liang C."/>
            <person name="Lipzen A."/>
            <person name="Lutzoni F."/>
            <person name="Magnuson J."/>
            <person name="Mondo S."/>
            <person name="Nolan M."/>
            <person name="Ohm R."/>
            <person name="Pangilinan J."/>
            <person name="Park H.-J."/>
            <person name="Ramirez L."/>
            <person name="Alfaro M."/>
            <person name="Sun H."/>
            <person name="Tritt A."/>
            <person name="Yoshinaga Y."/>
            <person name="Zwiers L.-H."/>
            <person name="Turgeon B."/>
            <person name="Goodwin S."/>
            <person name="Spatafora J."/>
            <person name="Crous P."/>
            <person name="Grigoriev I."/>
        </authorList>
    </citation>
    <scope>NUCLEOTIDE SEQUENCE</scope>
    <source>
        <strain evidence="3">Tuck. ex Michener</strain>
    </source>
</reference>
<evidence type="ECO:0000313" key="3">
    <source>
        <dbReference type="EMBL" id="KAF2231094.1"/>
    </source>
</evidence>
<keyword evidence="2" id="KW-0472">Membrane</keyword>
<gene>
    <name evidence="3" type="ORF">EV356DRAFT_579461</name>
</gene>
<accession>A0A6A6GZ42</accession>
<name>A0A6A6GZ42_VIRVR</name>
<keyword evidence="2" id="KW-0812">Transmembrane</keyword>
<evidence type="ECO:0000256" key="2">
    <source>
        <dbReference type="SAM" id="Phobius"/>
    </source>
</evidence>
<keyword evidence="4" id="KW-1185">Reference proteome</keyword>
<evidence type="ECO:0000313" key="4">
    <source>
        <dbReference type="Proteomes" id="UP000800092"/>
    </source>
</evidence>